<dbReference type="EMBL" id="BMJE01000009">
    <property type="protein sequence ID" value="GGB86463.1"/>
    <property type="molecule type" value="Genomic_DNA"/>
</dbReference>
<protein>
    <recommendedName>
        <fullName evidence="3">GNAT family N-acetyltransferase</fullName>
    </recommendedName>
</protein>
<reference evidence="2" key="1">
    <citation type="journal article" date="2019" name="Int. J. Syst. Evol. Microbiol.">
        <title>The Global Catalogue of Microorganisms (GCM) 10K type strain sequencing project: providing services to taxonomists for standard genome sequencing and annotation.</title>
        <authorList>
            <consortium name="The Broad Institute Genomics Platform"/>
            <consortium name="The Broad Institute Genome Sequencing Center for Infectious Disease"/>
            <person name="Wu L."/>
            <person name="Ma J."/>
        </authorList>
    </citation>
    <scope>NUCLEOTIDE SEQUENCE [LARGE SCALE GENOMIC DNA]</scope>
    <source>
        <strain evidence="2">CGMCC 1.15461</strain>
    </source>
</reference>
<organism evidence="1 2">
    <name type="scientific">Flavobacterium suaedae</name>
    <dbReference type="NCBI Taxonomy" id="1767027"/>
    <lineage>
        <taxon>Bacteria</taxon>
        <taxon>Pseudomonadati</taxon>
        <taxon>Bacteroidota</taxon>
        <taxon>Flavobacteriia</taxon>
        <taxon>Flavobacteriales</taxon>
        <taxon>Flavobacteriaceae</taxon>
        <taxon>Flavobacterium</taxon>
    </lineage>
</organism>
<evidence type="ECO:0000313" key="1">
    <source>
        <dbReference type="EMBL" id="GGB86463.1"/>
    </source>
</evidence>
<sequence>MYTTERYSKLHYDIWNEFVRSSKNGTFLFHRDFMEYHSDRFKDYSLMVFKKQKLVAVLPAHINGTTVSSHQGLTYGGLVYGNKTKLTDVITIYKEMLKFLNENNIETLSLKPVPSIYHKVPAQEQEYVLFLLNAKLVRRDGLSVIQYDSKLPIVKSRRQAARKGSDNNLKIVEESNFKLFWKEILIPNLKKKHNASPVHTVEEIEHLHKLFPKYIRHFNVYNDNEIVAGTTMFLTDNVAHPQYISGQEDKNALGSIDYLYSFLIETFSVKKYFDLGPSTEEQGRKLNEGILFWKESFGARVICQDFYEVTTANYTLLEEVLN</sequence>
<dbReference type="RefSeq" id="WP_188621963.1">
    <property type="nucleotide sequence ID" value="NZ_BMJE01000009.1"/>
</dbReference>
<accession>A0ABQ1K306</accession>
<comment type="caution">
    <text evidence="1">The sequence shown here is derived from an EMBL/GenBank/DDBJ whole genome shotgun (WGS) entry which is preliminary data.</text>
</comment>
<proteinExistence type="predicted"/>
<dbReference type="InterPro" id="IPR016181">
    <property type="entry name" value="Acyl_CoA_acyltransferase"/>
</dbReference>
<keyword evidence="2" id="KW-1185">Reference proteome</keyword>
<evidence type="ECO:0008006" key="3">
    <source>
        <dbReference type="Google" id="ProtNLM"/>
    </source>
</evidence>
<evidence type="ECO:0000313" key="2">
    <source>
        <dbReference type="Proteomes" id="UP000615760"/>
    </source>
</evidence>
<name>A0ABQ1K306_9FLAO</name>
<gene>
    <name evidence="1" type="ORF">GCM10007424_28160</name>
</gene>
<dbReference type="Gene3D" id="3.40.630.30">
    <property type="match status" value="1"/>
</dbReference>
<dbReference type="Proteomes" id="UP000615760">
    <property type="component" value="Unassembled WGS sequence"/>
</dbReference>
<dbReference type="SUPFAM" id="SSF55729">
    <property type="entry name" value="Acyl-CoA N-acyltransferases (Nat)"/>
    <property type="match status" value="1"/>
</dbReference>